<evidence type="ECO:0000313" key="1">
    <source>
        <dbReference type="EMBL" id="KAF7393882.1"/>
    </source>
</evidence>
<reference evidence="1" key="1">
    <citation type="journal article" date="2020" name="G3 (Bethesda)">
        <title>High-Quality Assemblies for Three Invasive Social Wasps from the &lt;i&gt;Vespula&lt;/i&gt; Genus.</title>
        <authorList>
            <person name="Harrop T.W.R."/>
            <person name="Guhlin J."/>
            <person name="McLaughlin G.M."/>
            <person name="Permina E."/>
            <person name="Stockwell P."/>
            <person name="Gilligan J."/>
            <person name="Le Lec M.F."/>
            <person name="Gruber M.A.M."/>
            <person name="Quinn O."/>
            <person name="Lovegrove M."/>
            <person name="Duncan E.J."/>
            <person name="Remnant E.J."/>
            <person name="Van Eeckhoven J."/>
            <person name="Graham B."/>
            <person name="Knapp R.A."/>
            <person name="Langford K.W."/>
            <person name="Kronenberg Z."/>
            <person name="Press M.O."/>
            <person name="Eacker S.M."/>
            <person name="Wilson-Rankin E.E."/>
            <person name="Purcell J."/>
            <person name="Lester P.J."/>
            <person name="Dearden P.K."/>
        </authorList>
    </citation>
    <scope>NUCLEOTIDE SEQUENCE</scope>
    <source>
        <strain evidence="1">Linc-1</strain>
    </source>
</reference>
<dbReference type="EMBL" id="JACSDZ010000010">
    <property type="protein sequence ID" value="KAF7393882.1"/>
    <property type="molecule type" value="Genomic_DNA"/>
</dbReference>
<name>A0A834JUL0_VESGE</name>
<evidence type="ECO:0000313" key="2">
    <source>
        <dbReference type="Proteomes" id="UP000617340"/>
    </source>
</evidence>
<sequence length="97" mass="11061">MCGQRGAKQNYVAQQNTIKWGSGIEWALRVMDDLNFTMITSASGICVAFPVDSFAVVHLELGVSLQYYVETFVKLQHRVTFMEYNLRECLKILLPRA</sequence>
<organism evidence="1 2">
    <name type="scientific">Vespula germanica</name>
    <name type="common">German yellow jacket</name>
    <name type="synonym">Paravespula germanica</name>
    <dbReference type="NCBI Taxonomy" id="30212"/>
    <lineage>
        <taxon>Eukaryota</taxon>
        <taxon>Metazoa</taxon>
        <taxon>Ecdysozoa</taxon>
        <taxon>Arthropoda</taxon>
        <taxon>Hexapoda</taxon>
        <taxon>Insecta</taxon>
        <taxon>Pterygota</taxon>
        <taxon>Neoptera</taxon>
        <taxon>Endopterygota</taxon>
        <taxon>Hymenoptera</taxon>
        <taxon>Apocrita</taxon>
        <taxon>Aculeata</taxon>
        <taxon>Vespoidea</taxon>
        <taxon>Vespidae</taxon>
        <taxon>Vespinae</taxon>
        <taxon>Vespula</taxon>
    </lineage>
</organism>
<dbReference type="AlphaFoldDB" id="A0A834JUL0"/>
<proteinExistence type="predicted"/>
<keyword evidence="2" id="KW-1185">Reference proteome</keyword>
<accession>A0A834JUL0</accession>
<dbReference type="Proteomes" id="UP000617340">
    <property type="component" value="Unassembled WGS sequence"/>
</dbReference>
<protein>
    <submittedName>
        <fullName evidence="1">Uncharacterized protein</fullName>
    </submittedName>
</protein>
<comment type="caution">
    <text evidence="1">The sequence shown here is derived from an EMBL/GenBank/DDBJ whole genome shotgun (WGS) entry which is preliminary data.</text>
</comment>
<gene>
    <name evidence="1" type="ORF">HZH68_010701</name>
</gene>